<dbReference type="GO" id="GO:0008977">
    <property type="term" value="F:prephenate dehydrogenase (NAD+) activity"/>
    <property type="evidence" value="ECO:0007669"/>
    <property type="project" value="UniProtKB-EC"/>
</dbReference>
<evidence type="ECO:0000256" key="7">
    <source>
        <dbReference type="ARBA" id="ARBA00023027"/>
    </source>
</evidence>
<dbReference type="EC" id="1.3.1.12" evidence="3"/>
<evidence type="ECO:0000256" key="5">
    <source>
        <dbReference type="ARBA" id="ARBA00022605"/>
    </source>
</evidence>
<dbReference type="Gene3D" id="3.40.50.720">
    <property type="entry name" value="NAD(P)-binding Rossmann-like Domain"/>
    <property type="match status" value="1"/>
</dbReference>
<dbReference type="SUPFAM" id="SSF51735">
    <property type="entry name" value="NAD(P)-binding Rossmann-fold domains"/>
    <property type="match status" value="1"/>
</dbReference>
<dbReference type="PANTHER" id="PTHR21363:SF0">
    <property type="entry name" value="PREPHENATE DEHYDROGENASE [NADP(+)]"/>
    <property type="match status" value="1"/>
</dbReference>
<evidence type="ECO:0000256" key="8">
    <source>
        <dbReference type="ARBA" id="ARBA00023141"/>
    </source>
</evidence>
<dbReference type="PANTHER" id="PTHR21363">
    <property type="entry name" value="PREPHENATE DEHYDROGENASE"/>
    <property type="match status" value="1"/>
</dbReference>
<dbReference type="OrthoDB" id="9802008at2"/>
<dbReference type="Gene3D" id="1.10.3660.10">
    <property type="entry name" value="6-phosphogluconate dehydrogenase C-terminal like domain"/>
    <property type="match status" value="1"/>
</dbReference>
<keyword evidence="6" id="KW-0560">Oxidoreductase</keyword>
<dbReference type="InterPro" id="IPR050812">
    <property type="entry name" value="Preph/Arog_dehydrog"/>
</dbReference>
<comment type="catalytic activity">
    <reaction evidence="9">
        <text>prephenate + NAD(+) = 3-(4-hydroxyphenyl)pyruvate + CO2 + NADH</text>
        <dbReference type="Rhea" id="RHEA:13869"/>
        <dbReference type="ChEBI" id="CHEBI:16526"/>
        <dbReference type="ChEBI" id="CHEBI:29934"/>
        <dbReference type="ChEBI" id="CHEBI:36242"/>
        <dbReference type="ChEBI" id="CHEBI:57540"/>
        <dbReference type="ChEBI" id="CHEBI:57945"/>
        <dbReference type="EC" id="1.3.1.12"/>
    </reaction>
</comment>
<evidence type="ECO:0000256" key="3">
    <source>
        <dbReference type="ARBA" id="ARBA00012068"/>
    </source>
</evidence>
<gene>
    <name evidence="11" type="ORF">SAMN05444391_0520</name>
</gene>
<dbReference type="InterPro" id="IPR046826">
    <property type="entry name" value="PDH_N"/>
</dbReference>
<name>A0A1M6R5H3_9AQUI</name>
<keyword evidence="4" id="KW-0827">Tyrosine biosynthesis</keyword>
<accession>A0A1M6R5H3</accession>
<evidence type="ECO:0000313" key="12">
    <source>
        <dbReference type="Proteomes" id="UP000189810"/>
    </source>
</evidence>
<protein>
    <recommendedName>
        <fullName evidence="3">prephenate dehydrogenase</fullName>
        <ecNumber evidence="3">1.3.1.12</ecNumber>
    </recommendedName>
</protein>
<evidence type="ECO:0000256" key="4">
    <source>
        <dbReference type="ARBA" id="ARBA00022498"/>
    </source>
</evidence>
<sequence length="281" mass="31590">MFKRVAIVGVGFMGGSFALALREAVKGVEILGVDINPKALEKALDLKVIDRAYERLDDLENVGLVVLASPVRTFYNIAKSLKQVLDDQTIVTDMGSVKGKLVYELENILGKKFVGGHPIAGTEKSGVENSRKDLFKGKRFILTPTPNTDQEAKRKVSELWSLLGSYVEEMDPYVHDYVFGCVSHLPHAVAFALIDALINLKKDVDLFKYPGAGFRDFTRIAASDPIMWRDIFLENKENVLTAIDVYISSLQKLVDLIREGREEELTSYLKEAREHRLRLEE</sequence>
<evidence type="ECO:0000256" key="1">
    <source>
        <dbReference type="ARBA" id="ARBA00005067"/>
    </source>
</evidence>
<dbReference type="Pfam" id="PF02153">
    <property type="entry name" value="PDH_N"/>
    <property type="match status" value="1"/>
</dbReference>
<dbReference type="InterPro" id="IPR046825">
    <property type="entry name" value="PDH_C"/>
</dbReference>
<dbReference type="PROSITE" id="PS51176">
    <property type="entry name" value="PDH_ADH"/>
    <property type="match status" value="1"/>
</dbReference>
<keyword evidence="8" id="KW-0057">Aromatic amino acid biosynthesis</keyword>
<dbReference type="InterPro" id="IPR008927">
    <property type="entry name" value="6-PGluconate_DH-like_C_sf"/>
</dbReference>
<dbReference type="EMBL" id="LT670846">
    <property type="protein sequence ID" value="SHK27702.1"/>
    <property type="molecule type" value="Genomic_DNA"/>
</dbReference>
<feature type="domain" description="Prephenate/arogenate dehydrogenase" evidence="10">
    <location>
        <begin position="3"/>
        <end position="281"/>
    </location>
</feature>
<dbReference type="InterPro" id="IPR036291">
    <property type="entry name" value="NAD(P)-bd_dom_sf"/>
</dbReference>
<reference evidence="11 12" key="1">
    <citation type="submission" date="2016-11" db="EMBL/GenBank/DDBJ databases">
        <authorList>
            <person name="Jaros S."/>
            <person name="Januszkiewicz K."/>
            <person name="Wedrychowicz H."/>
        </authorList>
    </citation>
    <scope>NUCLEOTIDE SEQUENCE [LARGE SCALE GENOMIC DNA]</scope>
    <source>
        <strain evidence="11 12">DSM 19557</strain>
    </source>
</reference>
<keyword evidence="7" id="KW-0520">NAD</keyword>
<dbReference type="InterPro" id="IPR003099">
    <property type="entry name" value="Prephen_DH"/>
</dbReference>
<dbReference type="Proteomes" id="UP000189810">
    <property type="component" value="Chromosome I"/>
</dbReference>
<dbReference type="GO" id="GO:0004665">
    <property type="term" value="F:prephenate dehydrogenase (NADP+) activity"/>
    <property type="evidence" value="ECO:0007669"/>
    <property type="project" value="InterPro"/>
</dbReference>
<proteinExistence type="inferred from homology"/>
<evidence type="ECO:0000256" key="6">
    <source>
        <dbReference type="ARBA" id="ARBA00023002"/>
    </source>
</evidence>
<dbReference type="SUPFAM" id="SSF48179">
    <property type="entry name" value="6-phosphogluconate dehydrogenase C-terminal domain-like"/>
    <property type="match status" value="1"/>
</dbReference>
<comment type="similarity">
    <text evidence="2">Belongs to the prephenate/arogenate dehydrogenase family.</text>
</comment>
<dbReference type="STRING" id="381751.SAMN05444391_0520"/>
<comment type="pathway">
    <text evidence="1">Amino-acid biosynthesis; L-tyrosine biosynthesis; (4-hydroxyphenyl)pyruvate from prephenate (NAD(+) route): step 1/1.</text>
</comment>
<dbReference type="AlphaFoldDB" id="A0A1M6R5H3"/>
<evidence type="ECO:0000259" key="10">
    <source>
        <dbReference type="PROSITE" id="PS51176"/>
    </source>
</evidence>
<dbReference type="RefSeq" id="WP_079653686.1">
    <property type="nucleotide sequence ID" value="NZ_LT670846.1"/>
</dbReference>
<keyword evidence="12" id="KW-1185">Reference proteome</keyword>
<dbReference type="GO" id="GO:0070403">
    <property type="term" value="F:NAD+ binding"/>
    <property type="evidence" value="ECO:0007669"/>
    <property type="project" value="InterPro"/>
</dbReference>
<evidence type="ECO:0000256" key="9">
    <source>
        <dbReference type="ARBA" id="ARBA00049260"/>
    </source>
</evidence>
<dbReference type="FunFam" id="3.40.50.720:FF:000208">
    <property type="entry name" value="Prephenate dehydrogenase"/>
    <property type="match status" value="1"/>
</dbReference>
<dbReference type="GO" id="GO:0006571">
    <property type="term" value="P:tyrosine biosynthetic process"/>
    <property type="evidence" value="ECO:0007669"/>
    <property type="project" value="UniProtKB-KW"/>
</dbReference>
<evidence type="ECO:0000256" key="2">
    <source>
        <dbReference type="ARBA" id="ARBA00007964"/>
    </source>
</evidence>
<dbReference type="Pfam" id="PF20463">
    <property type="entry name" value="PDH_C"/>
    <property type="match status" value="1"/>
</dbReference>
<organism evidence="11 12">
    <name type="scientific">Thermocrinis minervae</name>
    <dbReference type="NCBI Taxonomy" id="381751"/>
    <lineage>
        <taxon>Bacteria</taxon>
        <taxon>Pseudomonadati</taxon>
        <taxon>Aquificota</taxon>
        <taxon>Aquificia</taxon>
        <taxon>Aquificales</taxon>
        <taxon>Aquificaceae</taxon>
        <taxon>Thermocrinis</taxon>
    </lineage>
</organism>
<keyword evidence="5" id="KW-0028">Amino-acid biosynthesis</keyword>
<dbReference type="FunFam" id="1.10.3660.10:FF:000003">
    <property type="entry name" value="Prephenate dehydrogenase"/>
    <property type="match status" value="1"/>
</dbReference>
<evidence type="ECO:0000313" key="11">
    <source>
        <dbReference type="EMBL" id="SHK27702.1"/>
    </source>
</evidence>